<dbReference type="InterPro" id="IPR036179">
    <property type="entry name" value="Ig-like_dom_sf"/>
</dbReference>
<dbReference type="PROSITE" id="PS50835">
    <property type="entry name" value="IG_LIKE"/>
    <property type="match status" value="1"/>
</dbReference>
<sequence>MSTGNNTTQTQLFGTRGMSEMQSVAGGKVSLPCNTSIWGENDVSLVLWYRGGTGIPIYRVDARNTPLSKSKHSPADELGKRFHFDTSATPPVLKIYPVTGHDQGEYRCRVDYRQARTQNVVVQLNVTVPPKEVLIMDMEGQRLEGLVGPYDENSNVLLICEAEGGSG</sequence>
<dbReference type="CDD" id="cd00096">
    <property type="entry name" value="Ig"/>
    <property type="match status" value="1"/>
</dbReference>
<dbReference type="EMBL" id="CAJPIZ010001779">
    <property type="protein sequence ID" value="CAG2104071.1"/>
    <property type="molecule type" value="Genomic_DNA"/>
</dbReference>
<dbReference type="InterPro" id="IPR003599">
    <property type="entry name" value="Ig_sub"/>
</dbReference>
<evidence type="ECO:0000259" key="1">
    <source>
        <dbReference type="PROSITE" id="PS50835"/>
    </source>
</evidence>
<dbReference type="OrthoDB" id="10006996at2759"/>
<feature type="domain" description="Ig-like" evidence="1">
    <location>
        <begin position="26"/>
        <end position="127"/>
    </location>
</feature>
<dbReference type="SUPFAM" id="SSF48726">
    <property type="entry name" value="Immunoglobulin"/>
    <property type="match status" value="1"/>
</dbReference>
<evidence type="ECO:0000313" key="2">
    <source>
        <dbReference type="EMBL" id="CAD7623641.1"/>
    </source>
</evidence>
<accession>A0A7R9KI14</accession>
<dbReference type="AlphaFoldDB" id="A0A7R9KI14"/>
<dbReference type="InterPro" id="IPR007110">
    <property type="entry name" value="Ig-like_dom"/>
</dbReference>
<organism evidence="2">
    <name type="scientific">Medioppia subpectinata</name>
    <dbReference type="NCBI Taxonomy" id="1979941"/>
    <lineage>
        <taxon>Eukaryota</taxon>
        <taxon>Metazoa</taxon>
        <taxon>Ecdysozoa</taxon>
        <taxon>Arthropoda</taxon>
        <taxon>Chelicerata</taxon>
        <taxon>Arachnida</taxon>
        <taxon>Acari</taxon>
        <taxon>Acariformes</taxon>
        <taxon>Sarcoptiformes</taxon>
        <taxon>Oribatida</taxon>
        <taxon>Brachypylina</taxon>
        <taxon>Oppioidea</taxon>
        <taxon>Oppiidae</taxon>
        <taxon>Medioppia</taxon>
    </lineage>
</organism>
<dbReference type="InterPro" id="IPR013106">
    <property type="entry name" value="Ig_V-set"/>
</dbReference>
<keyword evidence="3" id="KW-1185">Reference proteome</keyword>
<dbReference type="Proteomes" id="UP000759131">
    <property type="component" value="Unassembled WGS sequence"/>
</dbReference>
<dbReference type="SMART" id="SM00409">
    <property type="entry name" value="IG"/>
    <property type="match status" value="1"/>
</dbReference>
<dbReference type="Gene3D" id="2.60.40.10">
    <property type="entry name" value="Immunoglobulins"/>
    <property type="match status" value="1"/>
</dbReference>
<dbReference type="Pfam" id="PF07686">
    <property type="entry name" value="V-set"/>
    <property type="match status" value="1"/>
</dbReference>
<dbReference type="EMBL" id="OC856354">
    <property type="protein sequence ID" value="CAD7623641.1"/>
    <property type="molecule type" value="Genomic_DNA"/>
</dbReference>
<gene>
    <name evidence="2" type="ORF">OSB1V03_LOCUS4093</name>
</gene>
<dbReference type="InterPro" id="IPR013783">
    <property type="entry name" value="Ig-like_fold"/>
</dbReference>
<evidence type="ECO:0000313" key="3">
    <source>
        <dbReference type="Proteomes" id="UP000759131"/>
    </source>
</evidence>
<proteinExistence type="predicted"/>
<dbReference type="PANTHER" id="PTHR23278">
    <property type="entry name" value="SIDESTEP PROTEIN"/>
    <property type="match status" value="1"/>
</dbReference>
<dbReference type="PANTHER" id="PTHR23278:SF19">
    <property type="entry name" value="OBSCURIN"/>
    <property type="match status" value="1"/>
</dbReference>
<protein>
    <recommendedName>
        <fullName evidence="1">Ig-like domain-containing protein</fullName>
    </recommendedName>
</protein>
<reference evidence="2" key="1">
    <citation type="submission" date="2020-11" db="EMBL/GenBank/DDBJ databases">
        <authorList>
            <person name="Tran Van P."/>
        </authorList>
    </citation>
    <scope>NUCLEOTIDE SEQUENCE</scope>
</reference>
<name>A0A7R9KI14_9ACAR</name>